<organism evidence="2 3">
    <name type="scientific">Methylocystis bryophila</name>
    <dbReference type="NCBI Taxonomy" id="655015"/>
    <lineage>
        <taxon>Bacteria</taxon>
        <taxon>Pseudomonadati</taxon>
        <taxon>Pseudomonadota</taxon>
        <taxon>Alphaproteobacteria</taxon>
        <taxon>Hyphomicrobiales</taxon>
        <taxon>Methylocystaceae</taxon>
        <taxon>Methylocystis</taxon>
    </lineage>
</organism>
<protein>
    <submittedName>
        <fullName evidence="2">NAD-dependent dehydratase</fullName>
    </submittedName>
</protein>
<dbReference type="RefSeq" id="WP_085772184.1">
    <property type="nucleotide sequence ID" value="NZ_AP027149.1"/>
</dbReference>
<evidence type="ECO:0000313" key="2">
    <source>
        <dbReference type="EMBL" id="ARN82060.1"/>
    </source>
</evidence>
<dbReference type="Gene3D" id="3.40.50.720">
    <property type="entry name" value="NAD(P)-binding Rossmann-like Domain"/>
    <property type="match status" value="1"/>
</dbReference>
<sequence>MKVVLTGATGFIGSAVARRLLAEGVALRALVRPNSDRRNIEGLDLEVVEGDLRDEASLARLCQGCDALFHIAADYRLWARRPSEIYQTNVEGTRAILTAAAEAGVSRVVYTSSVATLDPPSVGVPGDESGRAKLPEIIGHYKRSKFMAEEVVRDFARKGLAVVTVNPSAPVGPRDVKPTPTGRTILEAAAGRMPAYVETGLNIVHVDDVAEGHWLAFERGRVGETYVLGGANMTLLEILTCIAELVGREPPRIRLPYNLVLSIAHISESAARLTGKSPVATVEGVKLSKKMMFFSSEKARRELGYAARPPLLALQDAICWFHDNGYLRQPSASRRDIMKSCDNFARSTRRENASSKNAKRFVEKKIFDR</sequence>
<dbReference type="Pfam" id="PF01370">
    <property type="entry name" value="Epimerase"/>
    <property type="match status" value="1"/>
</dbReference>
<dbReference type="CDD" id="cd05228">
    <property type="entry name" value="AR_FR_like_1_SDR_e"/>
    <property type="match status" value="1"/>
</dbReference>
<dbReference type="SUPFAM" id="SSF51735">
    <property type="entry name" value="NAD(P)-binding Rossmann-fold domains"/>
    <property type="match status" value="1"/>
</dbReference>
<evidence type="ECO:0000313" key="3">
    <source>
        <dbReference type="Proteomes" id="UP000193978"/>
    </source>
</evidence>
<keyword evidence="3" id="KW-1185">Reference proteome</keyword>
<feature type="domain" description="NAD-dependent epimerase/dehydratase" evidence="1">
    <location>
        <begin position="3"/>
        <end position="229"/>
    </location>
</feature>
<dbReference type="NCBIfam" id="TIGR03466">
    <property type="entry name" value="HpnA"/>
    <property type="match status" value="1"/>
</dbReference>
<evidence type="ECO:0000259" key="1">
    <source>
        <dbReference type="Pfam" id="PF01370"/>
    </source>
</evidence>
<dbReference type="Proteomes" id="UP000193978">
    <property type="component" value="Chromosome"/>
</dbReference>
<dbReference type="GO" id="GO:0005737">
    <property type="term" value="C:cytoplasm"/>
    <property type="evidence" value="ECO:0007669"/>
    <property type="project" value="TreeGrafter"/>
</dbReference>
<proteinExistence type="predicted"/>
<dbReference type="KEGG" id="mbry:B1812_14330"/>
<dbReference type="InterPro" id="IPR051783">
    <property type="entry name" value="NAD(P)-dependent_oxidoreduct"/>
</dbReference>
<dbReference type="PANTHER" id="PTHR48079">
    <property type="entry name" value="PROTEIN YEEZ"/>
    <property type="match status" value="1"/>
</dbReference>
<gene>
    <name evidence="2" type="ORF">B1812_14330</name>
</gene>
<dbReference type="STRING" id="655015.B1812_14330"/>
<dbReference type="AlphaFoldDB" id="A0A1W6MWU4"/>
<name>A0A1W6MWU4_9HYPH</name>
<accession>A0A1W6MWU4</accession>
<dbReference type="InterPro" id="IPR001509">
    <property type="entry name" value="Epimerase_deHydtase"/>
</dbReference>
<dbReference type="GO" id="GO:0004029">
    <property type="term" value="F:aldehyde dehydrogenase (NAD+) activity"/>
    <property type="evidence" value="ECO:0007669"/>
    <property type="project" value="TreeGrafter"/>
</dbReference>
<dbReference type="PANTHER" id="PTHR48079:SF6">
    <property type="entry name" value="NAD(P)-BINDING DOMAIN-CONTAINING PROTEIN-RELATED"/>
    <property type="match status" value="1"/>
</dbReference>
<dbReference type="InterPro" id="IPR017829">
    <property type="entry name" value="Hopanoid-assoc_sugar_epimerase"/>
</dbReference>
<dbReference type="OrthoDB" id="9801785at2"/>
<dbReference type="EMBL" id="CP019948">
    <property type="protein sequence ID" value="ARN82060.1"/>
    <property type="molecule type" value="Genomic_DNA"/>
</dbReference>
<dbReference type="InterPro" id="IPR036291">
    <property type="entry name" value="NAD(P)-bd_dom_sf"/>
</dbReference>
<reference evidence="2 3" key="1">
    <citation type="submission" date="2017-02" db="EMBL/GenBank/DDBJ databases">
        <authorList>
            <person name="Peterson S.W."/>
        </authorList>
    </citation>
    <scope>NUCLEOTIDE SEQUENCE [LARGE SCALE GENOMIC DNA]</scope>
    <source>
        <strain evidence="2 3">S285</strain>
    </source>
</reference>